<dbReference type="Proteomes" id="UP000051264">
    <property type="component" value="Unassembled WGS sequence"/>
</dbReference>
<keyword evidence="1" id="KW-0732">Signal</keyword>
<sequence length="185" mass="19394">MIAIILFSPFTLFQPSQASAQPIQPVQKFISTQAIKEACGPQETPQPVKTVTPKKADCPIQPDFSSAEVTEPAPVPVVQPTAPQPAPQPTLIDKGTFKLTFYDPAVLGATDMPGGMYSGVAAHLGVIPRGSKIKITLSTGEVWYRTVNDTGSFAASNSQQLDVAMASSDIPSAGVLTADVQIIAS</sequence>
<dbReference type="OrthoDB" id="2080739at2"/>
<evidence type="ECO:0000313" key="3">
    <source>
        <dbReference type="Proteomes" id="UP000051264"/>
    </source>
</evidence>
<gene>
    <name evidence="2" type="ORF">FC69_GL000485</name>
</gene>
<feature type="signal peptide" evidence="1">
    <location>
        <begin position="1"/>
        <end position="20"/>
    </location>
</feature>
<protein>
    <submittedName>
        <fullName evidence="2">Cell wall-associated hydrolase</fullName>
    </submittedName>
</protein>
<name>A0A0R1RVI0_9LACO</name>
<dbReference type="PATRIC" id="fig|1423747.3.peg.493"/>
<proteinExistence type="predicted"/>
<keyword evidence="2" id="KW-0378">Hydrolase</keyword>
<evidence type="ECO:0000313" key="2">
    <source>
        <dbReference type="EMBL" id="KRL58346.1"/>
    </source>
</evidence>
<evidence type="ECO:0000256" key="1">
    <source>
        <dbReference type="SAM" id="SignalP"/>
    </source>
</evidence>
<dbReference type="AlphaFoldDB" id="A0A0R1RVI0"/>
<accession>A0A0R1RVI0</accession>
<feature type="chain" id="PRO_5006410179" evidence="1">
    <location>
        <begin position="21"/>
        <end position="185"/>
    </location>
</feature>
<reference evidence="2 3" key="1">
    <citation type="journal article" date="2015" name="Genome Announc.">
        <title>Expanding the biotechnology potential of lactobacilli through comparative genomics of 213 strains and associated genera.</title>
        <authorList>
            <person name="Sun Z."/>
            <person name="Harris H.M."/>
            <person name="McCann A."/>
            <person name="Guo C."/>
            <person name="Argimon S."/>
            <person name="Zhang W."/>
            <person name="Yang X."/>
            <person name="Jeffery I.B."/>
            <person name="Cooney J.C."/>
            <person name="Kagawa T.F."/>
            <person name="Liu W."/>
            <person name="Song Y."/>
            <person name="Salvetti E."/>
            <person name="Wrobel A."/>
            <person name="Rasinkangas P."/>
            <person name="Parkhill J."/>
            <person name="Rea M.C."/>
            <person name="O'Sullivan O."/>
            <person name="Ritari J."/>
            <person name="Douillard F.P."/>
            <person name="Paul Ross R."/>
            <person name="Yang R."/>
            <person name="Briner A.E."/>
            <person name="Felis G.E."/>
            <person name="de Vos W.M."/>
            <person name="Barrangou R."/>
            <person name="Klaenhammer T.R."/>
            <person name="Caufield P.W."/>
            <person name="Cui Y."/>
            <person name="Zhang H."/>
            <person name="O'Toole P.W."/>
        </authorList>
    </citation>
    <scope>NUCLEOTIDE SEQUENCE [LARGE SCALE GENOMIC DNA]</scope>
    <source>
        <strain evidence="2 3">DSM 14340</strain>
    </source>
</reference>
<dbReference type="GO" id="GO:0016787">
    <property type="term" value="F:hydrolase activity"/>
    <property type="evidence" value="ECO:0007669"/>
    <property type="project" value="UniProtKB-KW"/>
</dbReference>
<comment type="caution">
    <text evidence="2">The sequence shown here is derived from an EMBL/GenBank/DDBJ whole genome shotgun (WGS) entry which is preliminary data.</text>
</comment>
<dbReference type="eggNOG" id="COG3103">
    <property type="taxonomic scope" value="Bacteria"/>
</dbReference>
<dbReference type="STRING" id="1423747.FC69_GL000485"/>
<organism evidence="2 3">
    <name type="scientific">Latilactobacillus fuchuensis DSM 14340 = JCM 11249</name>
    <dbReference type="NCBI Taxonomy" id="1423747"/>
    <lineage>
        <taxon>Bacteria</taxon>
        <taxon>Bacillati</taxon>
        <taxon>Bacillota</taxon>
        <taxon>Bacilli</taxon>
        <taxon>Lactobacillales</taxon>
        <taxon>Lactobacillaceae</taxon>
        <taxon>Latilactobacillus</taxon>
    </lineage>
</organism>
<dbReference type="EMBL" id="AZEX01000072">
    <property type="protein sequence ID" value="KRL58346.1"/>
    <property type="molecule type" value="Genomic_DNA"/>
</dbReference>